<dbReference type="EMBL" id="JAYXHS010000002">
    <property type="protein sequence ID" value="MEC5386267.1"/>
    <property type="molecule type" value="Genomic_DNA"/>
</dbReference>
<evidence type="ECO:0000256" key="1">
    <source>
        <dbReference type="SAM" id="Phobius"/>
    </source>
</evidence>
<proteinExistence type="predicted"/>
<dbReference type="Gene3D" id="1.10.260.40">
    <property type="entry name" value="lambda repressor-like DNA-binding domains"/>
    <property type="match status" value="1"/>
</dbReference>
<keyword evidence="4" id="KW-1185">Reference proteome</keyword>
<protein>
    <submittedName>
        <fullName evidence="3">Helix-turn-helix domain-containing protein</fullName>
    </submittedName>
</protein>
<dbReference type="RefSeq" id="WP_327599239.1">
    <property type="nucleotide sequence ID" value="NZ_JAYXHS010000002.1"/>
</dbReference>
<dbReference type="SMART" id="SM00530">
    <property type="entry name" value="HTH_XRE"/>
    <property type="match status" value="1"/>
</dbReference>
<dbReference type="InterPro" id="IPR050400">
    <property type="entry name" value="Bact_Cytoskel_RodZ"/>
</dbReference>
<dbReference type="SUPFAM" id="SSF47413">
    <property type="entry name" value="lambda repressor-like DNA-binding domains"/>
    <property type="match status" value="1"/>
</dbReference>
<evidence type="ECO:0000259" key="2">
    <source>
        <dbReference type="SMART" id="SM00530"/>
    </source>
</evidence>
<sequence>MSDGQQFEPPIEETPSAHVNAWQLLRETREARGLTVAEVAQHLKLTPRQVEAMEAGDLAHLPGPAFARGFVRNYARFLHLDPAHFSQVLDVVREVPPPINTLPLGQMPGPVRWRFSALPALGIAAALLMLAVAGWYYRWFEPRDEQYLADIMSQSGALAEQSVPLASAPVAAPAQSEPSAPAVEASAAVAAPSAPVAASVPVAVVPASAPVASPALPPAAASAPRAVASSSAASAASSAAAASVVAIPAVPVVPKAASAPLAQSAALSGAVPKGSHRLHFAFAADAWVEVRDANGKVIFSRLNPAGSEQDVQGEAPLQVVIGNAPQVRLSVDGKALDLGSRTSSNVARLSLP</sequence>
<evidence type="ECO:0000313" key="4">
    <source>
        <dbReference type="Proteomes" id="UP001331561"/>
    </source>
</evidence>
<gene>
    <name evidence="3" type="ORF">VVD49_11065</name>
</gene>
<dbReference type="Proteomes" id="UP001331561">
    <property type="component" value="Unassembled WGS sequence"/>
</dbReference>
<dbReference type="Pfam" id="PF13464">
    <property type="entry name" value="RodZ_C"/>
    <property type="match status" value="1"/>
</dbReference>
<comment type="caution">
    <text evidence="3">The sequence shown here is derived from an EMBL/GenBank/DDBJ whole genome shotgun (WGS) entry which is preliminary data.</text>
</comment>
<name>A0ABU6K2W8_9RHOO</name>
<dbReference type="InterPro" id="IPR001387">
    <property type="entry name" value="Cro/C1-type_HTH"/>
</dbReference>
<dbReference type="PANTHER" id="PTHR34475:SF1">
    <property type="entry name" value="CYTOSKELETON PROTEIN RODZ"/>
    <property type="match status" value="1"/>
</dbReference>
<dbReference type="CDD" id="cd00093">
    <property type="entry name" value="HTH_XRE"/>
    <property type="match status" value="1"/>
</dbReference>
<keyword evidence="1" id="KW-1133">Transmembrane helix</keyword>
<accession>A0ABU6K2W8</accession>
<evidence type="ECO:0000313" key="3">
    <source>
        <dbReference type="EMBL" id="MEC5386267.1"/>
    </source>
</evidence>
<feature type="domain" description="HTH cro/C1-type" evidence="2">
    <location>
        <begin position="24"/>
        <end position="85"/>
    </location>
</feature>
<keyword evidence="1" id="KW-0472">Membrane</keyword>
<feature type="transmembrane region" description="Helical" evidence="1">
    <location>
        <begin position="117"/>
        <end position="137"/>
    </location>
</feature>
<dbReference type="Pfam" id="PF13413">
    <property type="entry name" value="HTH_25"/>
    <property type="match status" value="1"/>
</dbReference>
<reference evidence="3 4" key="1">
    <citation type="submission" date="2024-01" db="EMBL/GenBank/DDBJ databases">
        <title>Uliginosibacterium soil sp. nov.</title>
        <authorList>
            <person name="Lv Y."/>
        </authorList>
    </citation>
    <scope>NUCLEOTIDE SEQUENCE [LARGE SCALE GENOMIC DNA]</scope>
    <source>
        <strain evidence="3 4">H3</strain>
    </source>
</reference>
<dbReference type="PANTHER" id="PTHR34475">
    <property type="match status" value="1"/>
</dbReference>
<keyword evidence="1" id="KW-0812">Transmembrane</keyword>
<dbReference type="InterPro" id="IPR010982">
    <property type="entry name" value="Lambda_DNA-bd_dom_sf"/>
</dbReference>
<organism evidence="3 4">
    <name type="scientific">Uliginosibacterium silvisoli</name>
    <dbReference type="NCBI Taxonomy" id="3114758"/>
    <lineage>
        <taxon>Bacteria</taxon>
        <taxon>Pseudomonadati</taxon>
        <taxon>Pseudomonadota</taxon>
        <taxon>Betaproteobacteria</taxon>
        <taxon>Rhodocyclales</taxon>
        <taxon>Zoogloeaceae</taxon>
        <taxon>Uliginosibacterium</taxon>
    </lineage>
</organism>
<dbReference type="InterPro" id="IPR025194">
    <property type="entry name" value="RodZ-like_C"/>
</dbReference>